<sequence length="181" mass="20511">MSEWRPINRVQQETDRHKDIDSIQGHKRADAAAAARGRRRRGADRPARRGGGTGVDAIIILRRLEYHENERYPRVPDPMGTGMGVIFCSPENVVGNNHEGIEWRAQAEKGWDELRWAWSITCQLRNLPPIVSSPPILPPPPRLRHHRTSSLASRRNAPRSAAAAAGEDDYDDDERCCVKRR</sequence>
<reference evidence="2" key="2">
    <citation type="submission" date="2018-04" db="EMBL/GenBank/DDBJ databases">
        <title>OnivRS2 (Oryza nivara Reference Sequence Version 2).</title>
        <authorList>
            <person name="Zhang J."/>
            <person name="Kudrna D."/>
            <person name="Lee S."/>
            <person name="Talag J."/>
            <person name="Rajasekar S."/>
            <person name="Welchert J."/>
            <person name="Hsing Y.-I."/>
            <person name="Wing R.A."/>
        </authorList>
    </citation>
    <scope>NUCLEOTIDE SEQUENCE [LARGE SCALE GENOMIC DNA]</scope>
    <source>
        <strain evidence="2">SL10</strain>
    </source>
</reference>
<proteinExistence type="predicted"/>
<name>A0A0E0GI75_ORYNI</name>
<evidence type="ECO:0000256" key="1">
    <source>
        <dbReference type="SAM" id="MobiDB-lite"/>
    </source>
</evidence>
<dbReference type="AlphaFoldDB" id="A0A0E0GI75"/>
<dbReference type="Gramene" id="ONIVA03G07170.1">
    <property type="protein sequence ID" value="ONIVA03G07170.1"/>
    <property type="gene ID" value="ONIVA03G07170"/>
</dbReference>
<feature type="region of interest" description="Disordered" evidence="1">
    <location>
        <begin position="131"/>
        <end position="174"/>
    </location>
</feature>
<dbReference type="Proteomes" id="UP000006591">
    <property type="component" value="Chromosome 3"/>
</dbReference>
<organism evidence="2">
    <name type="scientific">Oryza nivara</name>
    <name type="common">Indian wild rice</name>
    <name type="synonym">Oryza sativa f. spontanea</name>
    <dbReference type="NCBI Taxonomy" id="4536"/>
    <lineage>
        <taxon>Eukaryota</taxon>
        <taxon>Viridiplantae</taxon>
        <taxon>Streptophyta</taxon>
        <taxon>Embryophyta</taxon>
        <taxon>Tracheophyta</taxon>
        <taxon>Spermatophyta</taxon>
        <taxon>Magnoliopsida</taxon>
        <taxon>Liliopsida</taxon>
        <taxon>Poales</taxon>
        <taxon>Poaceae</taxon>
        <taxon>BOP clade</taxon>
        <taxon>Oryzoideae</taxon>
        <taxon>Oryzeae</taxon>
        <taxon>Oryzinae</taxon>
        <taxon>Oryza</taxon>
    </lineage>
</organism>
<dbReference type="HOGENOM" id="CLU_1491331_0_0_1"/>
<feature type="compositionally biased region" description="Pro residues" evidence="1">
    <location>
        <begin position="131"/>
        <end position="141"/>
    </location>
</feature>
<protein>
    <submittedName>
        <fullName evidence="2">Uncharacterized protein</fullName>
    </submittedName>
</protein>
<keyword evidence="3" id="KW-1185">Reference proteome</keyword>
<reference evidence="2" key="1">
    <citation type="submission" date="2015-04" db="UniProtKB">
        <authorList>
            <consortium name="EnsemblPlants"/>
        </authorList>
    </citation>
    <scope>IDENTIFICATION</scope>
    <source>
        <strain evidence="2">SL10</strain>
    </source>
</reference>
<accession>A0A0E0GI75</accession>
<feature type="region of interest" description="Disordered" evidence="1">
    <location>
        <begin position="1"/>
        <end position="52"/>
    </location>
</feature>
<feature type="compositionally biased region" description="Basic and acidic residues" evidence="1">
    <location>
        <begin position="12"/>
        <end position="21"/>
    </location>
</feature>
<feature type="compositionally biased region" description="Low complexity" evidence="1">
    <location>
        <begin position="149"/>
        <end position="165"/>
    </location>
</feature>
<evidence type="ECO:0000313" key="3">
    <source>
        <dbReference type="Proteomes" id="UP000006591"/>
    </source>
</evidence>
<dbReference type="EnsemblPlants" id="ONIVA03G07170.1">
    <property type="protein sequence ID" value="ONIVA03G07170.1"/>
    <property type="gene ID" value="ONIVA03G07170"/>
</dbReference>
<evidence type="ECO:0000313" key="2">
    <source>
        <dbReference type="EnsemblPlants" id="ONIVA03G07170.1"/>
    </source>
</evidence>